<dbReference type="InterPro" id="IPR004607">
    <property type="entry name" value="GART"/>
</dbReference>
<dbReference type="EC" id="2.1.2.2" evidence="4"/>
<dbReference type="Gene3D" id="3.40.50.170">
    <property type="entry name" value="Formyl transferase, N-terminal domain"/>
    <property type="match status" value="1"/>
</dbReference>
<feature type="site" description="Raises pKa of active site His" evidence="4">
    <location>
        <position position="149"/>
    </location>
</feature>
<organism evidence="6 7">
    <name type="scientific">Aquamicrobium soli</name>
    <dbReference type="NCBI Taxonomy" id="1811518"/>
    <lineage>
        <taxon>Bacteria</taxon>
        <taxon>Pseudomonadati</taxon>
        <taxon>Pseudomonadota</taxon>
        <taxon>Alphaproteobacteria</taxon>
        <taxon>Hyphomicrobiales</taxon>
        <taxon>Phyllobacteriaceae</taxon>
        <taxon>Aquamicrobium</taxon>
    </lineage>
</organism>
<protein>
    <recommendedName>
        <fullName evidence="4">Phosphoribosylglycinamide formyltransferase</fullName>
        <ecNumber evidence="4">2.1.2.2</ecNumber>
    </recommendedName>
    <alternativeName>
        <fullName evidence="4">5'-phosphoribosylglycinamide transformylase</fullName>
    </alternativeName>
    <alternativeName>
        <fullName evidence="4">GAR transformylase</fullName>
        <shortName evidence="4">GART</shortName>
    </alternativeName>
</protein>
<comment type="similarity">
    <text evidence="4">Belongs to the GART family.</text>
</comment>
<dbReference type="CDD" id="cd08645">
    <property type="entry name" value="FMT_core_GART"/>
    <property type="match status" value="1"/>
</dbReference>
<feature type="active site" description="Proton donor" evidence="4">
    <location>
        <position position="113"/>
    </location>
</feature>
<dbReference type="InterPro" id="IPR002376">
    <property type="entry name" value="Formyl_transf_N"/>
</dbReference>
<keyword evidence="2 4" id="KW-0808">Transferase</keyword>
<dbReference type="InterPro" id="IPR036477">
    <property type="entry name" value="Formyl_transf_N_sf"/>
</dbReference>
<dbReference type="SUPFAM" id="SSF53328">
    <property type="entry name" value="Formyltransferase"/>
    <property type="match status" value="1"/>
</dbReference>
<evidence type="ECO:0000256" key="3">
    <source>
        <dbReference type="ARBA" id="ARBA00022755"/>
    </source>
</evidence>
<comment type="catalytic activity">
    <reaction evidence="4">
        <text>N(1)-(5-phospho-beta-D-ribosyl)glycinamide + (6R)-10-formyltetrahydrofolate = N(2)-formyl-N(1)-(5-phospho-beta-D-ribosyl)glycinamide + (6S)-5,6,7,8-tetrahydrofolate + H(+)</text>
        <dbReference type="Rhea" id="RHEA:15053"/>
        <dbReference type="ChEBI" id="CHEBI:15378"/>
        <dbReference type="ChEBI" id="CHEBI:57453"/>
        <dbReference type="ChEBI" id="CHEBI:143788"/>
        <dbReference type="ChEBI" id="CHEBI:147286"/>
        <dbReference type="ChEBI" id="CHEBI:195366"/>
        <dbReference type="EC" id="2.1.2.2"/>
    </reaction>
</comment>
<evidence type="ECO:0000313" key="7">
    <source>
        <dbReference type="Proteomes" id="UP001595583"/>
    </source>
</evidence>
<dbReference type="NCBIfam" id="TIGR00639">
    <property type="entry name" value="PurN"/>
    <property type="match status" value="1"/>
</dbReference>
<proteinExistence type="inferred from homology"/>
<name>A0ABV7KFB1_9HYPH</name>
<sequence length="237" mass="25097">MKTPRKRTAVLISGRGSNMTALIEAASDPDYPAEIVGVISDKANAPGLGMAAARGVPAQAIARSDYPDKQAHDEAIDTALGALGAEIIVLAGYMRILGRSFVEKWQGRIINIHPALLPSYKGLDTHKRALADGVRIHGCTVHFVTPAMDDGPIIAQAAVPVLVGDSEDDLTARVLKAEHRLYPVALKLVAEGKARMEAGRTAFSGFTEDSDKSETTIAAPTPLEGTVDLEQLARITP</sequence>
<dbReference type="EMBL" id="JBHRTK010000015">
    <property type="protein sequence ID" value="MFC3207701.1"/>
    <property type="molecule type" value="Genomic_DNA"/>
</dbReference>
<evidence type="ECO:0000256" key="4">
    <source>
        <dbReference type="HAMAP-Rule" id="MF_01930"/>
    </source>
</evidence>
<reference evidence="7" key="1">
    <citation type="journal article" date="2019" name="Int. J. Syst. Evol. Microbiol.">
        <title>The Global Catalogue of Microorganisms (GCM) 10K type strain sequencing project: providing services to taxonomists for standard genome sequencing and annotation.</title>
        <authorList>
            <consortium name="The Broad Institute Genomics Platform"/>
            <consortium name="The Broad Institute Genome Sequencing Center for Infectious Disease"/>
            <person name="Wu L."/>
            <person name="Ma J."/>
        </authorList>
    </citation>
    <scope>NUCLEOTIDE SEQUENCE [LARGE SCALE GENOMIC DNA]</scope>
    <source>
        <strain evidence="7">KCTC 52165</strain>
    </source>
</reference>
<feature type="binding site" evidence="4">
    <location>
        <position position="69"/>
    </location>
    <ligand>
        <name>(6R)-10-formyltetrahydrofolate</name>
        <dbReference type="ChEBI" id="CHEBI:195366"/>
    </ligand>
</feature>
<dbReference type="HAMAP" id="MF_01930">
    <property type="entry name" value="PurN"/>
    <property type="match status" value="1"/>
</dbReference>
<evidence type="ECO:0000313" key="6">
    <source>
        <dbReference type="EMBL" id="MFC3207701.1"/>
    </source>
</evidence>
<evidence type="ECO:0000259" key="5">
    <source>
        <dbReference type="Pfam" id="PF00551"/>
    </source>
</evidence>
<dbReference type="GO" id="GO:0004644">
    <property type="term" value="F:phosphoribosylglycinamide formyltransferase activity"/>
    <property type="evidence" value="ECO:0007669"/>
    <property type="project" value="UniProtKB-EC"/>
</dbReference>
<comment type="pathway">
    <text evidence="1 4">Purine metabolism; IMP biosynthesis via de novo pathway; N(2)-formyl-N(1)-(5-phospho-D-ribosyl)glycinamide from N(1)-(5-phospho-D-ribosyl)glycinamide (10-formyl THF route): step 1/1.</text>
</comment>
<feature type="binding site" evidence="4">
    <location>
        <position position="111"/>
    </location>
    <ligand>
        <name>(6R)-10-formyltetrahydrofolate</name>
        <dbReference type="ChEBI" id="CHEBI:195366"/>
    </ligand>
</feature>
<dbReference type="PANTHER" id="PTHR43369:SF2">
    <property type="entry name" value="PHOSPHORIBOSYLGLYCINAMIDE FORMYLTRANSFERASE"/>
    <property type="match status" value="1"/>
</dbReference>
<accession>A0ABV7KFB1</accession>
<gene>
    <name evidence="4 6" type="primary">purN</name>
    <name evidence="6" type="ORF">ACFOHJ_15855</name>
</gene>
<dbReference type="PANTHER" id="PTHR43369">
    <property type="entry name" value="PHOSPHORIBOSYLGLYCINAMIDE FORMYLTRANSFERASE"/>
    <property type="match status" value="1"/>
</dbReference>
<dbReference type="Proteomes" id="UP001595583">
    <property type="component" value="Unassembled WGS sequence"/>
</dbReference>
<dbReference type="RefSeq" id="WP_378222099.1">
    <property type="nucleotide sequence ID" value="NZ_JBHRTK010000015.1"/>
</dbReference>
<evidence type="ECO:0000256" key="1">
    <source>
        <dbReference type="ARBA" id="ARBA00005054"/>
    </source>
</evidence>
<feature type="domain" description="Formyl transferase N-terminal" evidence="5">
    <location>
        <begin position="6"/>
        <end position="185"/>
    </location>
</feature>
<keyword evidence="7" id="KW-1185">Reference proteome</keyword>
<feature type="binding site" evidence="4">
    <location>
        <begin position="94"/>
        <end position="97"/>
    </location>
    <ligand>
        <name>(6R)-10-formyltetrahydrofolate</name>
        <dbReference type="ChEBI" id="CHEBI:195366"/>
    </ligand>
</feature>
<keyword evidence="3 4" id="KW-0658">Purine biosynthesis</keyword>
<feature type="binding site" evidence="4">
    <location>
        <begin position="16"/>
        <end position="18"/>
    </location>
    <ligand>
        <name>N(1)-(5-phospho-beta-D-ribosyl)glycinamide</name>
        <dbReference type="ChEBI" id="CHEBI:143788"/>
    </ligand>
</feature>
<evidence type="ECO:0000256" key="2">
    <source>
        <dbReference type="ARBA" id="ARBA00022679"/>
    </source>
</evidence>
<dbReference type="Pfam" id="PF00551">
    <property type="entry name" value="Formyl_trans_N"/>
    <property type="match status" value="1"/>
</dbReference>
<comment type="caution">
    <text evidence="6">The sequence shown here is derived from an EMBL/GenBank/DDBJ whole genome shotgun (WGS) entry which is preliminary data.</text>
</comment>
<comment type="function">
    <text evidence="4">Catalyzes the transfer of a formyl group from 10-formyltetrahydrofolate to 5-phospho-ribosyl-glycinamide (GAR), producing 5-phospho-ribosyl-N-formylglycinamide (FGAR) and tetrahydrofolate.</text>
</comment>